<dbReference type="OrthoDB" id="1121752at2"/>
<dbReference type="InterPro" id="IPR025665">
    <property type="entry name" value="Beta-barrel_OMP_2"/>
</dbReference>
<dbReference type="InterPro" id="IPR011250">
    <property type="entry name" value="OMP/PagP_B-barrel"/>
</dbReference>
<dbReference type="EMBL" id="SMFL01000001">
    <property type="protein sequence ID" value="TDE18234.1"/>
    <property type="molecule type" value="Genomic_DNA"/>
</dbReference>
<keyword evidence="1" id="KW-0732">Signal</keyword>
<dbReference type="AlphaFoldDB" id="A0A4R5DZT8"/>
<feature type="signal peptide" evidence="1">
    <location>
        <begin position="1"/>
        <end position="20"/>
    </location>
</feature>
<name>A0A4R5DZT8_9BACT</name>
<feature type="domain" description="Outer membrane protein beta-barrel" evidence="2">
    <location>
        <begin position="20"/>
        <end position="181"/>
    </location>
</feature>
<comment type="caution">
    <text evidence="3">The sequence shown here is derived from an EMBL/GenBank/DDBJ whole genome shotgun (WGS) entry which is preliminary data.</text>
</comment>
<sequence length="216" mass="23255">MKNCIILLLAGILSTSQLRAQENVSIGPIAGVSIANFRGNTDAIGGNTDWKPGLTVGGFYNYSSKTGFGFSGQVLFTQMGAQINNKTNEINLNYIQVPLFATFFFGQWGAPVRPKLFLGPSLNFMVGAKDKDGNNLNPEGGSRVYNPFDLGLTFGAGVNIELSPKIWLNLDARYGLGLLDVSNGGTKMMNSNWGINAGISFPLGTYDKNSGRLRTR</sequence>
<accession>A0A4R5DZT8</accession>
<organism evidence="3 4">
    <name type="scientific">Dyadobacter psychrotolerans</name>
    <dbReference type="NCBI Taxonomy" id="2541721"/>
    <lineage>
        <taxon>Bacteria</taxon>
        <taxon>Pseudomonadati</taxon>
        <taxon>Bacteroidota</taxon>
        <taxon>Cytophagia</taxon>
        <taxon>Cytophagales</taxon>
        <taxon>Spirosomataceae</taxon>
        <taxon>Dyadobacter</taxon>
    </lineage>
</organism>
<keyword evidence="4" id="KW-1185">Reference proteome</keyword>
<evidence type="ECO:0000313" key="3">
    <source>
        <dbReference type="EMBL" id="TDE18234.1"/>
    </source>
</evidence>
<reference evidence="3 4" key="1">
    <citation type="submission" date="2019-03" db="EMBL/GenBank/DDBJ databases">
        <title>Dyadobacter AR-3-6 sp. nov., isolated from arctic soil.</title>
        <authorList>
            <person name="Chaudhary D.K."/>
        </authorList>
    </citation>
    <scope>NUCLEOTIDE SEQUENCE [LARGE SCALE GENOMIC DNA]</scope>
    <source>
        <strain evidence="3 4">AR-3-6</strain>
    </source>
</reference>
<evidence type="ECO:0000259" key="2">
    <source>
        <dbReference type="Pfam" id="PF13568"/>
    </source>
</evidence>
<feature type="chain" id="PRO_5020760965" evidence="1">
    <location>
        <begin position="21"/>
        <end position="216"/>
    </location>
</feature>
<evidence type="ECO:0000256" key="1">
    <source>
        <dbReference type="SAM" id="SignalP"/>
    </source>
</evidence>
<dbReference type="Pfam" id="PF13568">
    <property type="entry name" value="OMP_b-brl_2"/>
    <property type="match status" value="1"/>
</dbReference>
<dbReference type="SUPFAM" id="SSF56925">
    <property type="entry name" value="OMPA-like"/>
    <property type="match status" value="1"/>
</dbReference>
<dbReference type="RefSeq" id="WP_131955940.1">
    <property type="nucleotide sequence ID" value="NZ_SMFL01000001.1"/>
</dbReference>
<dbReference type="Proteomes" id="UP000294850">
    <property type="component" value="Unassembled WGS sequence"/>
</dbReference>
<proteinExistence type="predicted"/>
<dbReference type="Gene3D" id="2.40.160.20">
    <property type="match status" value="1"/>
</dbReference>
<gene>
    <name evidence="3" type="ORF">E0F88_01435</name>
</gene>
<evidence type="ECO:0000313" key="4">
    <source>
        <dbReference type="Proteomes" id="UP000294850"/>
    </source>
</evidence>
<protein>
    <submittedName>
        <fullName evidence="3">PorT family protein</fullName>
    </submittedName>
</protein>